<gene>
    <name evidence="4" type="ORF">SAMN06893097_107239</name>
</gene>
<dbReference type="SMART" id="SM00086">
    <property type="entry name" value="PAC"/>
    <property type="match status" value="1"/>
</dbReference>
<organism evidence="4 5">
    <name type="scientific">Geodermatophilus sabuli</name>
    <dbReference type="NCBI Taxonomy" id="1564158"/>
    <lineage>
        <taxon>Bacteria</taxon>
        <taxon>Bacillati</taxon>
        <taxon>Actinomycetota</taxon>
        <taxon>Actinomycetes</taxon>
        <taxon>Geodermatophilales</taxon>
        <taxon>Geodermatophilaceae</taxon>
        <taxon>Geodermatophilus</taxon>
    </lineage>
</organism>
<dbReference type="CDD" id="cd01949">
    <property type="entry name" value="GGDEF"/>
    <property type="match status" value="1"/>
</dbReference>
<dbReference type="InterPro" id="IPR001610">
    <property type="entry name" value="PAC"/>
</dbReference>
<dbReference type="SUPFAM" id="SSF55073">
    <property type="entry name" value="Nucleotide cyclase"/>
    <property type="match status" value="1"/>
</dbReference>
<accession>A0A285EHC4</accession>
<dbReference type="PROSITE" id="PS50113">
    <property type="entry name" value="PAC"/>
    <property type="match status" value="1"/>
</dbReference>
<dbReference type="InterPro" id="IPR043128">
    <property type="entry name" value="Rev_trsase/Diguanyl_cyclase"/>
</dbReference>
<dbReference type="OrthoDB" id="8526884at2"/>
<dbReference type="SUPFAM" id="SSF55785">
    <property type="entry name" value="PYP-like sensor domain (PAS domain)"/>
    <property type="match status" value="1"/>
</dbReference>
<dbReference type="Pfam" id="PF00990">
    <property type="entry name" value="GGDEF"/>
    <property type="match status" value="1"/>
</dbReference>
<proteinExistence type="predicted"/>
<dbReference type="InterPro" id="IPR052155">
    <property type="entry name" value="Biofilm_reg_signaling"/>
</dbReference>
<dbReference type="InterPro" id="IPR000014">
    <property type="entry name" value="PAS"/>
</dbReference>
<evidence type="ECO:0000313" key="5">
    <source>
        <dbReference type="Proteomes" id="UP000219514"/>
    </source>
</evidence>
<name>A0A285EHC4_9ACTN</name>
<dbReference type="Pfam" id="PF13426">
    <property type="entry name" value="PAS_9"/>
    <property type="match status" value="1"/>
</dbReference>
<dbReference type="SMART" id="SM00267">
    <property type="entry name" value="GGDEF"/>
    <property type="match status" value="1"/>
</dbReference>
<dbReference type="SMART" id="SM00091">
    <property type="entry name" value="PAS"/>
    <property type="match status" value="1"/>
</dbReference>
<dbReference type="InterPro" id="IPR029787">
    <property type="entry name" value="Nucleotide_cyclase"/>
</dbReference>
<dbReference type="PANTHER" id="PTHR44757:SF2">
    <property type="entry name" value="BIOFILM ARCHITECTURE MAINTENANCE PROTEIN MBAA"/>
    <property type="match status" value="1"/>
</dbReference>
<dbReference type="InterPro" id="IPR000160">
    <property type="entry name" value="GGDEF_dom"/>
</dbReference>
<dbReference type="PROSITE" id="PS50887">
    <property type="entry name" value="GGDEF"/>
    <property type="match status" value="1"/>
</dbReference>
<dbReference type="Proteomes" id="UP000219514">
    <property type="component" value="Unassembled WGS sequence"/>
</dbReference>
<evidence type="ECO:0000259" key="1">
    <source>
        <dbReference type="PROSITE" id="PS50112"/>
    </source>
</evidence>
<feature type="domain" description="GGDEF" evidence="3">
    <location>
        <begin position="167"/>
        <end position="295"/>
    </location>
</feature>
<dbReference type="InterPro" id="IPR000700">
    <property type="entry name" value="PAS-assoc_C"/>
</dbReference>
<dbReference type="CDD" id="cd00130">
    <property type="entry name" value="PAS"/>
    <property type="match status" value="1"/>
</dbReference>
<dbReference type="PANTHER" id="PTHR44757">
    <property type="entry name" value="DIGUANYLATE CYCLASE DGCP"/>
    <property type="match status" value="1"/>
</dbReference>
<evidence type="ECO:0000259" key="3">
    <source>
        <dbReference type="PROSITE" id="PS50887"/>
    </source>
</evidence>
<reference evidence="4 5" key="1">
    <citation type="submission" date="2017-09" db="EMBL/GenBank/DDBJ databases">
        <authorList>
            <person name="Ehlers B."/>
            <person name="Leendertz F.H."/>
        </authorList>
    </citation>
    <scope>NUCLEOTIDE SEQUENCE [LARGE SCALE GENOMIC DNA]</scope>
    <source>
        <strain evidence="4 5">DSM 46844</strain>
    </source>
</reference>
<feature type="domain" description="PAC" evidence="2">
    <location>
        <begin position="82"/>
        <end position="135"/>
    </location>
</feature>
<dbReference type="PROSITE" id="PS50112">
    <property type="entry name" value="PAS"/>
    <property type="match status" value="1"/>
</dbReference>
<dbReference type="NCBIfam" id="TIGR00229">
    <property type="entry name" value="sensory_box"/>
    <property type="match status" value="1"/>
</dbReference>
<sequence length="295" mass="31834">MTNMVGTLPPADRGSAFANAPMGIVLATPSGLLVDANPAFTTMLDRSAEDLYGGSVLDLVHPDDRTAAQEAYGELISKHRTMRHETRLLRADGRVVPVQLTSSWVEGTPDGDPPHLVAVVEDITERKALEAALVHRSLHDPLTGLPNRILFGDRLRHALERGHRERTPTCLLGIDLDGFKEINDRYGHPVGDAVLVGFAERLTSVLRASDTAARVGGDEFSIVCENSERADAEALVDRLRHTLTEPLTVDTVTIPLGMSIGIGTVAGGTDPELGYELLIRAADDAMYADKGARRH</sequence>
<feature type="domain" description="PAS" evidence="1">
    <location>
        <begin position="16"/>
        <end position="79"/>
    </location>
</feature>
<dbReference type="EMBL" id="OBDO01000007">
    <property type="protein sequence ID" value="SNX97594.1"/>
    <property type="molecule type" value="Genomic_DNA"/>
</dbReference>
<keyword evidence="5" id="KW-1185">Reference proteome</keyword>
<evidence type="ECO:0000259" key="2">
    <source>
        <dbReference type="PROSITE" id="PS50113"/>
    </source>
</evidence>
<dbReference type="Gene3D" id="3.30.450.20">
    <property type="entry name" value="PAS domain"/>
    <property type="match status" value="1"/>
</dbReference>
<dbReference type="InterPro" id="IPR035965">
    <property type="entry name" value="PAS-like_dom_sf"/>
</dbReference>
<evidence type="ECO:0000313" key="4">
    <source>
        <dbReference type="EMBL" id="SNX97594.1"/>
    </source>
</evidence>
<dbReference type="Gene3D" id="3.30.70.270">
    <property type="match status" value="1"/>
</dbReference>
<protein>
    <submittedName>
        <fullName evidence="4">PAS domain S-box-containing protein/diguanylate cyclase (GGDEF) domain-containing protein</fullName>
    </submittedName>
</protein>
<dbReference type="AlphaFoldDB" id="A0A285EHC4"/>
<dbReference type="NCBIfam" id="TIGR00254">
    <property type="entry name" value="GGDEF"/>
    <property type="match status" value="1"/>
</dbReference>